<dbReference type="AlphaFoldDB" id="A0A0F9LBV5"/>
<reference evidence="1" key="1">
    <citation type="journal article" date="2015" name="Nature">
        <title>Complex archaea that bridge the gap between prokaryotes and eukaryotes.</title>
        <authorList>
            <person name="Spang A."/>
            <person name="Saw J.H."/>
            <person name="Jorgensen S.L."/>
            <person name="Zaremba-Niedzwiedzka K."/>
            <person name="Martijn J."/>
            <person name="Lind A.E."/>
            <person name="van Eijk R."/>
            <person name="Schleper C."/>
            <person name="Guy L."/>
            <person name="Ettema T.J."/>
        </authorList>
    </citation>
    <scope>NUCLEOTIDE SEQUENCE</scope>
</reference>
<gene>
    <name evidence="1" type="ORF">LCGC14_1529680</name>
</gene>
<comment type="caution">
    <text evidence="1">The sequence shown here is derived from an EMBL/GenBank/DDBJ whole genome shotgun (WGS) entry which is preliminary data.</text>
</comment>
<feature type="non-terminal residue" evidence="1">
    <location>
        <position position="1"/>
    </location>
</feature>
<sequence length="57" mass="6816">DQEKRNKIKEKLWPEVQPFPLDEKNLLIIKKGREEESLISLIEILQELKDVIYSKIP</sequence>
<protein>
    <submittedName>
        <fullName evidence="1">Uncharacterized protein</fullName>
    </submittedName>
</protein>
<dbReference type="EMBL" id="LAZR01011445">
    <property type="protein sequence ID" value="KKM61645.1"/>
    <property type="molecule type" value="Genomic_DNA"/>
</dbReference>
<proteinExistence type="predicted"/>
<accession>A0A0F9LBV5</accession>
<organism evidence="1">
    <name type="scientific">marine sediment metagenome</name>
    <dbReference type="NCBI Taxonomy" id="412755"/>
    <lineage>
        <taxon>unclassified sequences</taxon>
        <taxon>metagenomes</taxon>
        <taxon>ecological metagenomes</taxon>
    </lineage>
</organism>
<evidence type="ECO:0000313" key="1">
    <source>
        <dbReference type="EMBL" id="KKM61645.1"/>
    </source>
</evidence>
<name>A0A0F9LBV5_9ZZZZ</name>